<dbReference type="PANTHER" id="PTHR10048">
    <property type="entry name" value="PHOSPHATIDYLINOSITOL KINASE"/>
    <property type="match status" value="1"/>
</dbReference>
<feature type="compositionally biased region" description="Polar residues" evidence="5">
    <location>
        <begin position="1202"/>
        <end position="1218"/>
    </location>
</feature>
<dbReference type="Gene3D" id="1.10.1070.11">
    <property type="entry name" value="Phosphatidylinositol 3-/4-kinase, catalytic domain"/>
    <property type="match status" value="1"/>
</dbReference>
<dbReference type="InterPro" id="IPR036940">
    <property type="entry name" value="PI3/4_kinase_cat_sf"/>
</dbReference>
<evidence type="ECO:0000256" key="2">
    <source>
        <dbReference type="ARBA" id="ARBA00012169"/>
    </source>
</evidence>
<dbReference type="InterPro" id="IPR015433">
    <property type="entry name" value="PI3/4_kinase"/>
</dbReference>
<dbReference type="GO" id="GO:0004430">
    <property type="term" value="F:1-phosphatidylinositol 4-kinase activity"/>
    <property type="evidence" value="ECO:0007669"/>
    <property type="project" value="UniProtKB-EC"/>
</dbReference>
<organism evidence="7">
    <name type="scientific">Chaetoceros debilis</name>
    <dbReference type="NCBI Taxonomy" id="122233"/>
    <lineage>
        <taxon>Eukaryota</taxon>
        <taxon>Sar</taxon>
        <taxon>Stramenopiles</taxon>
        <taxon>Ochrophyta</taxon>
        <taxon>Bacillariophyta</taxon>
        <taxon>Coscinodiscophyceae</taxon>
        <taxon>Chaetocerotophycidae</taxon>
        <taxon>Chaetocerotales</taxon>
        <taxon>Chaetocerotaceae</taxon>
        <taxon>Chaetoceros</taxon>
    </lineage>
</organism>
<evidence type="ECO:0000256" key="5">
    <source>
        <dbReference type="SAM" id="MobiDB-lite"/>
    </source>
</evidence>
<accession>A0A7S3Q2H7</accession>
<feature type="domain" description="PI3K/PI4K catalytic" evidence="6">
    <location>
        <begin position="1474"/>
        <end position="1747"/>
    </location>
</feature>
<dbReference type="GO" id="GO:0048015">
    <property type="term" value="P:phosphatidylinositol-mediated signaling"/>
    <property type="evidence" value="ECO:0007669"/>
    <property type="project" value="TreeGrafter"/>
</dbReference>
<dbReference type="InterPro" id="IPR000403">
    <property type="entry name" value="PI3/4_kinase_cat_dom"/>
</dbReference>
<feature type="compositionally biased region" description="Gly residues" evidence="5">
    <location>
        <begin position="252"/>
        <end position="266"/>
    </location>
</feature>
<dbReference type="Pfam" id="PF00454">
    <property type="entry name" value="PI3_PI4_kinase"/>
    <property type="match status" value="1"/>
</dbReference>
<dbReference type="GO" id="GO:0016020">
    <property type="term" value="C:membrane"/>
    <property type="evidence" value="ECO:0007669"/>
    <property type="project" value="TreeGrafter"/>
</dbReference>
<dbReference type="EC" id="2.7.1.67" evidence="2"/>
<keyword evidence="4" id="KW-0418">Kinase</keyword>
<comment type="catalytic activity">
    <reaction evidence="1">
        <text>a 1,2-diacyl-sn-glycero-3-phospho-(1D-myo-inositol) + ATP = a 1,2-diacyl-sn-glycero-3-phospho-(1D-myo-inositol 4-phosphate) + ADP + H(+)</text>
        <dbReference type="Rhea" id="RHEA:19877"/>
        <dbReference type="ChEBI" id="CHEBI:15378"/>
        <dbReference type="ChEBI" id="CHEBI:30616"/>
        <dbReference type="ChEBI" id="CHEBI:57880"/>
        <dbReference type="ChEBI" id="CHEBI:58178"/>
        <dbReference type="ChEBI" id="CHEBI:456216"/>
        <dbReference type="EC" id="2.7.1.67"/>
    </reaction>
</comment>
<dbReference type="SUPFAM" id="SSF56112">
    <property type="entry name" value="Protein kinase-like (PK-like)"/>
    <property type="match status" value="1"/>
</dbReference>
<reference evidence="7" key="1">
    <citation type="submission" date="2021-01" db="EMBL/GenBank/DDBJ databases">
        <authorList>
            <person name="Corre E."/>
            <person name="Pelletier E."/>
            <person name="Niang G."/>
            <person name="Scheremetjew M."/>
            <person name="Finn R."/>
            <person name="Kale V."/>
            <person name="Holt S."/>
            <person name="Cochrane G."/>
            <person name="Meng A."/>
            <person name="Brown T."/>
            <person name="Cohen L."/>
        </authorList>
    </citation>
    <scope>NUCLEOTIDE SEQUENCE</scope>
    <source>
        <strain evidence="7">MM31A-1</strain>
    </source>
</reference>
<dbReference type="PROSITE" id="PS50290">
    <property type="entry name" value="PI3_4_KINASE_3"/>
    <property type="match status" value="1"/>
</dbReference>
<dbReference type="PROSITE" id="PS00915">
    <property type="entry name" value="PI3_4_KINASE_1"/>
    <property type="match status" value="1"/>
</dbReference>
<dbReference type="InterPro" id="IPR057754">
    <property type="entry name" value="PI4-kinase_beta/PIK1_cat"/>
</dbReference>
<dbReference type="GO" id="GO:0046854">
    <property type="term" value="P:phosphatidylinositol phosphate biosynthetic process"/>
    <property type="evidence" value="ECO:0007669"/>
    <property type="project" value="InterPro"/>
</dbReference>
<evidence type="ECO:0000313" key="7">
    <source>
        <dbReference type="EMBL" id="CAE0463450.1"/>
    </source>
</evidence>
<feature type="compositionally biased region" description="Basic and acidic residues" evidence="5">
    <location>
        <begin position="1192"/>
        <end position="1201"/>
    </location>
</feature>
<evidence type="ECO:0000256" key="1">
    <source>
        <dbReference type="ARBA" id="ARBA00001686"/>
    </source>
</evidence>
<dbReference type="InterPro" id="IPR011009">
    <property type="entry name" value="Kinase-like_dom_sf"/>
</dbReference>
<evidence type="ECO:0000256" key="4">
    <source>
        <dbReference type="ARBA" id="ARBA00022777"/>
    </source>
</evidence>
<proteinExistence type="predicted"/>
<gene>
    <name evidence="7" type="ORF">CDEB00056_LOCUS8291</name>
</gene>
<protein>
    <recommendedName>
        <fullName evidence="2">1-phosphatidylinositol 4-kinase</fullName>
        <ecNumber evidence="2">2.7.1.67</ecNumber>
    </recommendedName>
</protein>
<evidence type="ECO:0000259" key="6">
    <source>
        <dbReference type="PROSITE" id="PS50290"/>
    </source>
</evidence>
<keyword evidence="3" id="KW-0808">Transferase</keyword>
<dbReference type="EMBL" id="HBIO01010705">
    <property type="protein sequence ID" value="CAE0463450.1"/>
    <property type="molecule type" value="Transcribed_RNA"/>
</dbReference>
<dbReference type="FunFam" id="1.10.1070.11:FF:000016">
    <property type="entry name" value="PIK1p Phosphatidylinositol 4-kinase"/>
    <property type="match status" value="1"/>
</dbReference>
<dbReference type="SMART" id="SM00146">
    <property type="entry name" value="PI3Kc"/>
    <property type="match status" value="1"/>
</dbReference>
<sequence length="1763" mass="192724">MSHCRARRKYGACYGTLYKQHSSPTSPSPNLALFASKVNAHHNKAENSSIIKDKSSVDALAAALDKNERGKLYEFCVLVGNTMTCYESLTSFRRGDHPSSEIRIVGASAWNPPVAKPRTRSFRNFGISSPPAATSPTATSTDSSPTFRLLTHAGTHIYCSAQATGDRDLWLSALHSGLEITYAGYEGTLTALKILTSQCGHGQDENNEANSSGRNGNIDLIGSNEDEEKRQQLAVVTPRPPKSLMPKQNNGDGNGDGNKNGKGGGEAIDFSEPIMITPPVPQRKQRGKHNGNNSMRRLSTMNTYNEGNSIAKPTSPSASSSHGMVFQNPYEYTNNNSINGGNGVGVGPISKFACLSCGRYPPESLLTSTSVGQSSHGTPLPHYGMEHKVSSVCQPCMIGQGVLRHVNSLTGLYACDAHERVALMKGNDMAKETVERVMMNSRADEMEGIMDEDDSEHDHDVGFGERSQRLGDEFTNVIMTPEIASSVVHMITNPKFAACRRRSSALDHISSELESGQMGAAEFLEELSEYAKEAIVSSTFTAQAETIKMKKEALMVSGDMRAAIKMLHEYALPKKSSVGSGTNMGVAPSRNTEMLSCILEFFLDLCEEGELSSIAFFWPQLCQIHLQMLPPIDSESLARIELVEDFLLTVCTHHSIHLALETVWSCVADLEESLGTSTASASCRRRRFALMRFVSELESLVFDMDGGWGSGNVCLRGMLMPSDHQNSLIRNAMGILQMHRRFSSHHLNRSARLEKLNAEAEKEEQIFCPGNTDTAETEISRSTRTEREHELLSDEGAILVAERKYRIARNAEYFSTQLMFARRLGDIAERLRFMGVEDRSATLEEELQILNSSGRLGGDPLNVIQSSGNDFVNVMKIPKSEGHVFRSKERTPVLLLMEVVKDENLLQSPIISSPTKGKKMDTVEKGNGKNNAIANQSTSIPLIDMDNKSSSKVDTDVTSTIISQLTKQDANAEAASALATPEENAESESNDEDEVVDLINLQTPKAKKGVLKSSIVQEVTAPSPKAEIEHIVANVVQEKLKVSTSTSTDFGDEALACESFLSCQSEMQTTGILEEEKEVQNGNVKSMEEEQISASTGSVKEALCIPDLESEVANVSLTPTNSTDNEDLNPPNEALEAAASEVKDESKDDKTVSEPSEQEETQKDFETKSISITPEKSWWEDEAVESASASPIKEESSKHNEIVSTKQTTDNAGSNSNEPNFIRKVSAFGALHKSFNGNRSGQSHLNPANLTVHGEGRRQVLTAIFTRGMRSSNNIARGVAPAARRAVQAMDRKRAQILINNKREDGEKALDNGYGLTVYDEGWNASNSTSILNDAEDTDFMAKASEEEECIEAIRLLLVQNSVALGKLTPETAVRALGNAKLPYPDTSDGGSLNDSSDAGEIDPRLAGCGAVSHAVLSALQLWKEGHVSNAELLDLVHKDLQFTQLALPGAENESKLKEDSVFWGRFAFGERWAEKKARIQASSVFGSQKGWDLTGVIVKSNDDLRQEAFAMQLITLAAEAFDIAGLELWMQPYRILATGRTTGVIELVRNGMSFDSLKKRPGYSEGGLLGHFKKMSECAADPSDALKTAKKNFVRSLAAYSLISYLFLFKDRHNGNLLLDTAGHVIHIDFGFIFGIAPGGSFSLEQSVPFKLTEEMIEVMDGLGSVLFSEFVTLFCCGFLALQTHCETFVNIVEITCQGSTFNCFQGKDQNEIVSKLRERFCSELGKEETVCHAMELIRLACNATGTKQYDYFQYMSQGIAA</sequence>
<dbReference type="PANTHER" id="PTHR10048:SF22">
    <property type="entry name" value="PHOSPHATIDYLINOSITOL 4-KINASE BETA"/>
    <property type="match status" value="1"/>
</dbReference>
<name>A0A7S3Q2H7_9STRA</name>
<dbReference type="Gene3D" id="3.30.1010.10">
    <property type="entry name" value="Phosphatidylinositol 3-kinase Catalytic Subunit, Chain A, domain 4"/>
    <property type="match status" value="1"/>
</dbReference>
<feature type="region of interest" description="Disordered" evidence="5">
    <location>
        <begin position="201"/>
        <end position="270"/>
    </location>
</feature>
<dbReference type="InterPro" id="IPR018936">
    <property type="entry name" value="PI3/4_kinase_CS"/>
</dbReference>
<feature type="region of interest" description="Disordered" evidence="5">
    <location>
        <begin position="1138"/>
        <end position="1218"/>
    </location>
</feature>
<feature type="compositionally biased region" description="Basic and acidic residues" evidence="5">
    <location>
        <begin position="1141"/>
        <end position="1152"/>
    </location>
</feature>
<feature type="compositionally biased region" description="Basic and acidic residues" evidence="5">
    <location>
        <begin position="918"/>
        <end position="927"/>
    </location>
</feature>
<feature type="region of interest" description="Disordered" evidence="5">
    <location>
        <begin position="972"/>
        <end position="992"/>
    </location>
</feature>
<feature type="region of interest" description="Disordered" evidence="5">
    <location>
        <begin position="277"/>
        <end position="296"/>
    </location>
</feature>
<dbReference type="CDD" id="cd05168">
    <property type="entry name" value="PI4Kc_III_beta"/>
    <property type="match status" value="1"/>
</dbReference>
<dbReference type="GO" id="GO:0005737">
    <property type="term" value="C:cytoplasm"/>
    <property type="evidence" value="ECO:0007669"/>
    <property type="project" value="TreeGrafter"/>
</dbReference>
<feature type="region of interest" description="Disordered" evidence="5">
    <location>
        <begin position="911"/>
        <end position="933"/>
    </location>
</feature>
<feature type="compositionally biased region" description="Acidic residues" evidence="5">
    <location>
        <begin position="983"/>
        <end position="992"/>
    </location>
</feature>
<evidence type="ECO:0000256" key="3">
    <source>
        <dbReference type="ARBA" id="ARBA00022679"/>
    </source>
</evidence>